<protein>
    <recommendedName>
        <fullName evidence="4">N-acetyltransferase domain-containing protein</fullName>
    </recommendedName>
</protein>
<gene>
    <name evidence="2" type="ORF">HNQ61_003919</name>
</gene>
<keyword evidence="1" id="KW-0812">Transmembrane</keyword>
<evidence type="ECO:0000313" key="2">
    <source>
        <dbReference type="EMBL" id="MBB6072257.1"/>
    </source>
</evidence>
<organism evidence="2 3">
    <name type="scientific">Longimicrobium terrae</name>
    <dbReference type="NCBI Taxonomy" id="1639882"/>
    <lineage>
        <taxon>Bacteria</taxon>
        <taxon>Pseudomonadati</taxon>
        <taxon>Gemmatimonadota</taxon>
        <taxon>Longimicrobiia</taxon>
        <taxon>Longimicrobiales</taxon>
        <taxon>Longimicrobiaceae</taxon>
        <taxon>Longimicrobium</taxon>
    </lineage>
</organism>
<dbReference type="EMBL" id="JACHIA010000013">
    <property type="protein sequence ID" value="MBB6072257.1"/>
    <property type="molecule type" value="Genomic_DNA"/>
</dbReference>
<comment type="caution">
    <text evidence="2">The sequence shown here is derived from an EMBL/GenBank/DDBJ whole genome shotgun (WGS) entry which is preliminary data.</text>
</comment>
<reference evidence="2 3" key="1">
    <citation type="submission" date="2020-08" db="EMBL/GenBank/DDBJ databases">
        <title>Genomic Encyclopedia of Type Strains, Phase IV (KMG-IV): sequencing the most valuable type-strain genomes for metagenomic binning, comparative biology and taxonomic classification.</title>
        <authorList>
            <person name="Goeker M."/>
        </authorList>
    </citation>
    <scope>NUCLEOTIDE SEQUENCE [LARGE SCALE GENOMIC DNA]</scope>
    <source>
        <strain evidence="2 3">DSM 29007</strain>
    </source>
</reference>
<keyword evidence="1" id="KW-1133">Transmembrane helix</keyword>
<dbReference type="RefSeq" id="WP_170032029.1">
    <property type="nucleotide sequence ID" value="NZ_JABDTL010000001.1"/>
</dbReference>
<dbReference type="InterPro" id="IPR016181">
    <property type="entry name" value="Acyl_CoA_acyltransferase"/>
</dbReference>
<keyword evidence="3" id="KW-1185">Reference proteome</keyword>
<accession>A0A841H2K1</accession>
<keyword evidence="1" id="KW-0472">Membrane</keyword>
<sequence length="209" mass="24012">MDSKMVLEIVGYVASVLVAISLMMSSILRLRLINLVGSAAFTVYGVLIHAYPVAVVNLIIVFINLYYLRQMLGSREYFKLLRVRPDAEYLRYFLDFHRDEIHRFLPRFSHTPADGQVTFFVLRDMVPAGLFIGERQPDGGLRVLLDFVIPQYRDFKTGTYLFRDQADFFRELGVTEIRSEPGSDAHSDYLRRMGFIPGPTSGMYRLPIG</sequence>
<proteinExistence type="predicted"/>
<dbReference type="AlphaFoldDB" id="A0A841H2K1"/>
<feature type="transmembrane region" description="Helical" evidence="1">
    <location>
        <begin position="48"/>
        <end position="68"/>
    </location>
</feature>
<dbReference type="SUPFAM" id="SSF55729">
    <property type="entry name" value="Acyl-CoA N-acyltransferases (Nat)"/>
    <property type="match status" value="1"/>
</dbReference>
<evidence type="ECO:0000256" key="1">
    <source>
        <dbReference type="SAM" id="Phobius"/>
    </source>
</evidence>
<evidence type="ECO:0000313" key="3">
    <source>
        <dbReference type="Proteomes" id="UP000582837"/>
    </source>
</evidence>
<dbReference type="Proteomes" id="UP000582837">
    <property type="component" value="Unassembled WGS sequence"/>
</dbReference>
<name>A0A841H2K1_9BACT</name>
<evidence type="ECO:0008006" key="4">
    <source>
        <dbReference type="Google" id="ProtNLM"/>
    </source>
</evidence>
<feature type="transmembrane region" description="Helical" evidence="1">
    <location>
        <begin position="9"/>
        <end position="28"/>
    </location>
</feature>